<organism evidence="1 2">
    <name type="scientific">Alosa alosa</name>
    <name type="common">allis shad</name>
    <dbReference type="NCBI Taxonomy" id="278164"/>
    <lineage>
        <taxon>Eukaryota</taxon>
        <taxon>Metazoa</taxon>
        <taxon>Chordata</taxon>
        <taxon>Craniata</taxon>
        <taxon>Vertebrata</taxon>
        <taxon>Euteleostomi</taxon>
        <taxon>Actinopterygii</taxon>
        <taxon>Neopterygii</taxon>
        <taxon>Teleostei</taxon>
        <taxon>Clupei</taxon>
        <taxon>Clupeiformes</taxon>
        <taxon>Clupeoidei</taxon>
        <taxon>Clupeidae</taxon>
        <taxon>Alosa</taxon>
    </lineage>
</organism>
<proteinExistence type="predicted"/>
<dbReference type="Proteomes" id="UP000823561">
    <property type="component" value="Chromosome 23"/>
</dbReference>
<evidence type="ECO:0000313" key="1">
    <source>
        <dbReference type="EMBL" id="KAG5261778.1"/>
    </source>
</evidence>
<reference evidence="1" key="1">
    <citation type="submission" date="2020-10" db="EMBL/GenBank/DDBJ databases">
        <title>Chromosome-scale genome assembly of the Allis shad, Alosa alosa.</title>
        <authorList>
            <person name="Margot Z."/>
            <person name="Christophe K."/>
            <person name="Cabau C."/>
            <person name="Louis A."/>
            <person name="Berthelot C."/>
            <person name="Parey E."/>
            <person name="Roest Crollius H."/>
            <person name="Montfort J."/>
            <person name="Robinson-Rechavi M."/>
            <person name="Bucao C."/>
            <person name="Bouchez O."/>
            <person name="Gislard M."/>
            <person name="Lluch J."/>
            <person name="Milhes M."/>
            <person name="Lampietro C."/>
            <person name="Lopez Roques C."/>
            <person name="Donnadieu C."/>
            <person name="Braasch I."/>
            <person name="Desvignes T."/>
            <person name="Postlethwait J."/>
            <person name="Bobe J."/>
            <person name="Guiguen Y."/>
        </authorList>
    </citation>
    <scope>NUCLEOTIDE SEQUENCE</scope>
    <source>
        <strain evidence="1">M-15738</strain>
        <tissue evidence="1">Blood</tissue>
    </source>
</reference>
<keyword evidence="2" id="KW-1185">Reference proteome</keyword>
<evidence type="ECO:0000313" key="2">
    <source>
        <dbReference type="Proteomes" id="UP000823561"/>
    </source>
</evidence>
<dbReference type="AlphaFoldDB" id="A0AAV6FG56"/>
<name>A0AAV6FG56_9TELE</name>
<dbReference type="EMBL" id="JADWDJ010000023">
    <property type="protein sequence ID" value="KAG5261778.1"/>
    <property type="molecule type" value="Genomic_DNA"/>
</dbReference>
<sequence>MQVFRHLSNISNTHLANCNPRAGSSDRKALPLLASVAGSSRRAETPVPLILTLASRTRENCLLPIPTPIPAAAQGPAACLVDGDKDSTGHHSQPSPRV</sequence>
<protein>
    <submittedName>
        <fullName evidence="1">Uncharacterized protein</fullName>
    </submittedName>
</protein>
<comment type="caution">
    <text evidence="1">The sequence shown here is derived from an EMBL/GenBank/DDBJ whole genome shotgun (WGS) entry which is preliminary data.</text>
</comment>
<gene>
    <name evidence="1" type="ORF">AALO_G00288260</name>
</gene>
<accession>A0AAV6FG56</accession>